<evidence type="ECO:0000256" key="2">
    <source>
        <dbReference type="ARBA" id="ARBA00022490"/>
    </source>
</evidence>
<dbReference type="AlphaFoldDB" id="A9UQI4"/>
<dbReference type="Proteomes" id="UP000001357">
    <property type="component" value="Unassembled WGS sequence"/>
</dbReference>
<dbReference type="GeneID" id="5887328"/>
<dbReference type="InParanoid" id="A9UQI4"/>
<dbReference type="PANTHER" id="PTHR44085">
    <property type="entry name" value="SEPIAPTERIN REDUCTASE"/>
    <property type="match status" value="1"/>
</dbReference>
<dbReference type="Pfam" id="PF00106">
    <property type="entry name" value="adh_short"/>
    <property type="match status" value="1"/>
</dbReference>
<evidence type="ECO:0000313" key="5">
    <source>
        <dbReference type="EMBL" id="EDQ92605.1"/>
    </source>
</evidence>
<protein>
    <submittedName>
        <fullName evidence="5">Uncharacterized protein</fullName>
    </submittedName>
</protein>
<evidence type="ECO:0000256" key="4">
    <source>
        <dbReference type="ARBA" id="ARBA00023002"/>
    </source>
</evidence>
<dbReference type="GO" id="GO:0005737">
    <property type="term" value="C:cytoplasm"/>
    <property type="evidence" value="ECO:0007669"/>
    <property type="project" value="UniProtKB-SubCell"/>
</dbReference>
<dbReference type="FunCoup" id="A9UQI4">
    <property type="interactions" value="390"/>
</dbReference>
<name>A9UQI4_MONBE</name>
<evidence type="ECO:0000313" key="6">
    <source>
        <dbReference type="Proteomes" id="UP000001357"/>
    </source>
</evidence>
<dbReference type="Gene3D" id="3.40.50.720">
    <property type="entry name" value="NAD(P)-binding Rossmann-like Domain"/>
    <property type="match status" value="1"/>
</dbReference>
<dbReference type="SUPFAM" id="SSF51735">
    <property type="entry name" value="NAD(P)-binding Rossmann-fold domains"/>
    <property type="match status" value="1"/>
</dbReference>
<sequence length="128" mass="13628">MAPTTICITGASRGLGRAIALEAASAQNAQQKAAHYVLVARNADELHQVEKEIQARHADAVVTVLRADLGDLSKLPQLMQDVVSAAKHANCRTVSYAPGPLDTGMQATLRTELADEGSRQYLADLHAK</sequence>
<dbReference type="PANTHER" id="PTHR44085:SF2">
    <property type="entry name" value="SEPIAPTERIN REDUCTASE"/>
    <property type="match status" value="1"/>
</dbReference>
<dbReference type="InterPro" id="IPR051721">
    <property type="entry name" value="Biopterin_syn/organic_redct"/>
</dbReference>
<accession>A9UQI4</accession>
<dbReference type="EMBL" id="CH991543">
    <property type="protein sequence ID" value="EDQ92605.1"/>
    <property type="molecule type" value="Genomic_DNA"/>
</dbReference>
<dbReference type="GO" id="GO:0016491">
    <property type="term" value="F:oxidoreductase activity"/>
    <property type="evidence" value="ECO:0007669"/>
    <property type="project" value="UniProtKB-KW"/>
</dbReference>
<keyword evidence="6" id="KW-1185">Reference proteome</keyword>
<reference evidence="5 6" key="1">
    <citation type="journal article" date="2008" name="Nature">
        <title>The genome of the choanoflagellate Monosiga brevicollis and the origin of metazoans.</title>
        <authorList>
            <consortium name="JGI Sequencing"/>
            <person name="King N."/>
            <person name="Westbrook M.J."/>
            <person name="Young S.L."/>
            <person name="Kuo A."/>
            <person name="Abedin M."/>
            <person name="Chapman J."/>
            <person name="Fairclough S."/>
            <person name="Hellsten U."/>
            <person name="Isogai Y."/>
            <person name="Letunic I."/>
            <person name="Marr M."/>
            <person name="Pincus D."/>
            <person name="Putnam N."/>
            <person name="Rokas A."/>
            <person name="Wright K.J."/>
            <person name="Zuzow R."/>
            <person name="Dirks W."/>
            <person name="Good M."/>
            <person name="Goodstein D."/>
            <person name="Lemons D."/>
            <person name="Li W."/>
            <person name="Lyons J.B."/>
            <person name="Morris A."/>
            <person name="Nichols S."/>
            <person name="Richter D.J."/>
            <person name="Salamov A."/>
            <person name="Bork P."/>
            <person name="Lim W.A."/>
            <person name="Manning G."/>
            <person name="Miller W.T."/>
            <person name="McGinnis W."/>
            <person name="Shapiro H."/>
            <person name="Tjian R."/>
            <person name="Grigoriev I.V."/>
            <person name="Rokhsar D."/>
        </authorList>
    </citation>
    <scope>NUCLEOTIDE SEQUENCE [LARGE SCALE GENOMIC DNA]</scope>
    <source>
        <strain evidence="6">MX1 / ATCC 50154</strain>
    </source>
</reference>
<keyword evidence="4" id="KW-0560">Oxidoreductase</keyword>
<proteinExistence type="predicted"/>
<dbReference type="RefSeq" id="XP_001742367.1">
    <property type="nucleotide sequence ID" value="XM_001742315.1"/>
</dbReference>
<evidence type="ECO:0000256" key="3">
    <source>
        <dbReference type="ARBA" id="ARBA00022857"/>
    </source>
</evidence>
<evidence type="ECO:0000256" key="1">
    <source>
        <dbReference type="ARBA" id="ARBA00004496"/>
    </source>
</evidence>
<dbReference type="KEGG" id="mbr:MONBRDRAFT_22416"/>
<organism evidence="5 6">
    <name type="scientific">Monosiga brevicollis</name>
    <name type="common">Choanoflagellate</name>
    <dbReference type="NCBI Taxonomy" id="81824"/>
    <lineage>
        <taxon>Eukaryota</taxon>
        <taxon>Choanoflagellata</taxon>
        <taxon>Craspedida</taxon>
        <taxon>Salpingoecidae</taxon>
        <taxon>Monosiga</taxon>
    </lineage>
</organism>
<gene>
    <name evidence="5" type="ORF">MONBRDRAFT_22416</name>
</gene>
<dbReference type="InterPro" id="IPR002347">
    <property type="entry name" value="SDR_fam"/>
</dbReference>
<feature type="non-terminal residue" evidence="5">
    <location>
        <position position="128"/>
    </location>
</feature>
<keyword evidence="2" id="KW-0963">Cytoplasm</keyword>
<keyword evidence="3" id="KW-0521">NADP</keyword>
<comment type="subcellular location">
    <subcellularLocation>
        <location evidence="1">Cytoplasm</location>
    </subcellularLocation>
</comment>
<dbReference type="InterPro" id="IPR036291">
    <property type="entry name" value="NAD(P)-bd_dom_sf"/>
</dbReference>